<organism evidence="3 4">
    <name type="scientific">Candidatus Nesterenkonia stercoripullorum</name>
    <dbReference type="NCBI Taxonomy" id="2838701"/>
    <lineage>
        <taxon>Bacteria</taxon>
        <taxon>Bacillati</taxon>
        <taxon>Actinomycetota</taxon>
        <taxon>Actinomycetes</taxon>
        <taxon>Micrococcales</taxon>
        <taxon>Micrococcaceae</taxon>
        <taxon>Nesterenkonia</taxon>
    </lineage>
</organism>
<feature type="compositionally biased region" description="Basic and acidic residues" evidence="1">
    <location>
        <begin position="1"/>
        <end position="16"/>
    </location>
</feature>
<reference evidence="3" key="2">
    <citation type="submission" date="2021-04" db="EMBL/GenBank/DDBJ databases">
        <authorList>
            <person name="Gilroy R."/>
        </authorList>
    </citation>
    <scope>NUCLEOTIDE SEQUENCE</scope>
    <source>
        <strain evidence="3">ChiHejej3B27-3195</strain>
    </source>
</reference>
<evidence type="ECO:0000313" key="4">
    <source>
        <dbReference type="Proteomes" id="UP000824151"/>
    </source>
</evidence>
<keyword evidence="2" id="KW-0472">Membrane</keyword>
<feature type="compositionally biased region" description="Basic residues" evidence="1">
    <location>
        <begin position="39"/>
        <end position="48"/>
    </location>
</feature>
<feature type="region of interest" description="Disordered" evidence="1">
    <location>
        <begin position="1"/>
        <end position="98"/>
    </location>
</feature>
<evidence type="ECO:0000256" key="1">
    <source>
        <dbReference type="SAM" id="MobiDB-lite"/>
    </source>
</evidence>
<comment type="caution">
    <text evidence="3">The sequence shown here is derived from an EMBL/GenBank/DDBJ whole genome shotgun (WGS) entry which is preliminary data.</text>
</comment>
<sequence length="230" mass="26139">MADRRSQDEPQDEHNDSASAARASSAENPSANTSETRKPRLRTPGMKKRSAEARRLAEREEFSGEIRTPADISARRARRSDKPQPGSQPRRVPVSAGTMVPERTFSGRIIVLTIVTLVVISFLVPTVRSFFQQRSELNELQAQISEETQRQDELYSELGRWEDPEFVRQQARERVNLVMPGERRYQVLGEPGESEELPENQADTEVRTDLPWAEALWDSLLRSAAEEPVQ</sequence>
<evidence type="ECO:0000313" key="3">
    <source>
        <dbReference type="EMBL" id="HIW99290.1"/>
    </source>
</evidence>
<feature type="region of interest" description="Disordered" evidence="1">
    <location>
        <begin position="188"/>
        <end position="209"/>
    </location>
</feature>
<keyword evidence="2" id="KW-1133">Transmembrane helix</keyword>
<name>A0A9D1S1T4_9MICC</name>
<dbReference type="AlphaFoldDB" id="A0A9D1S1T4"/>
<accession>A0A9D1S1T4</accession>
<dbReference type="EMBL" id="DXGD01000144">
    <property type="protein sequence ID" value="HIW99290.1"/>
    <property type="molecule type" value="Genomic_DNA"/>
</dbReference>
<reference evidence="3" key="1">
    <citation type="journal article" date="2021" name="PeerJ">
        <title>Extensive microbial diversity within the chicken gut microbiome revealed by metagenomics and culture.</title>
        <authorList>
            <person name="Gilroy R."/>
            <person name="Ravi A."/>
            <person name="Getino M."/>
            <person name="Pursley I."/>
            <person name="Horton D.L."/>
            <person name="Alikhan N.F."/>
            <person name="Baker D."/>
            <person name="Gharbi K."/>
            <person name="Hall N."/>
            <person name="Watson M."/>
            <person name="Adriaenssens E.M."/>
            <person name="Foster-Nyarko E."/>
            <person name="Jarju S."/>
            <person name="Secka A."/>
            <person name="Antonio M."/>
            <person name="Oren A."/>
            <person name="Chaudhuri R.R."/>
            <person name="La Ragione R."/>
            <person name="Hildebrand F."/>
            <person name="Pallen M.J."/>
        </authorList>
    </citation>
    <scope>NUCLEOTIDE SEQUENCE</scope>
    <source>
        <strain evidence="3">ChiHejej3B27-3195</strain>
    </source>
</reference>
<dbReference type="Proteomes" id="UP000824151">
    <property type="component" value="Unassembled WGS sequence"/>
</dbReference>
<protein>
    <submittedName>
        <fullName evidence="3">Septum formation initiator family protein</fullName>
    </submittedName>
</protein>
<feature type="compositionally biased region" description="Basic and acidic residues" evidence="1">
    <location>
        <begin position="49"/>
        <end position="64"/>
    </location>
</feature>
<feature type="transmembrane region" description="Helical" evidence="2">
    <location>
        <begin position="109"/>
        <end position="131"/>
    </location>
</feature>
<dbReference type="Pfam" id="PF04977">
    <property type="entry name" value="DivIC"/>
    <property type="match status" value="1"/>
</dbReference>
<feature type="compositionally biased region" description="Low complexity" evidence="1">
    <location>
        <begin position="17"/>
        <end position="31"/>
    </location>
</feature>
<dbReference type="InterPro" id="IPR007060">
    <property type="entry name" value="FtsL/DivIC"/>
</dbReference>
<gene>
    <name evidence="3" type="ORF">H9871_04020</name>
</gene>
<proteinExistence type="predicted"/>
<keyword evidence="2" id="KW-0812">Transmembrane</keyword>
<evidence type="ECO:0000256" key="2">
    <source>
        <dbReference type="SAM" id="Phobius"/>
    </source>
</evidence>